<feature type="compositionally biased region" description="Basic residues" evidence="9">
    <location>
        <begin position="28"/>
        <end position="42"/>
    </location>
</feature>
<proteinExistence type="inferred from homology"/>
<dbReference type="GO" id="GO:0005634">
    <property type="term" value="C:nucleus"/>
    <property type="evidence" value="ECO:0000318"/>
    <property type="project" value="GO_Central"/>
</dbReference>
<keyword evidence="5 7" id="KW-0067">ATP-binding</keyword>
<reference evidence="13" key="1">
    <citation type="submission" date="2012-12" db="EMBL/GenBank/DDBJ databases">
        <authorList>
            <person name="Hellsten U."/>
            <person name="Grimwood J."/>
            <person name="Chapman J.A."/>
            <person name="Shapiro H."/>
            <person name="Aerts A."/>
            <person name="Otillar R.P."/>
            <person name="Terry A.Y."/>
            <person name="Boore J.L."/>
            <person name="Simakov O."/>
            <person name="Marletaz F."/>
            <person name="Cho S.-J."/>
            <person name="Edsinger-Gonzales E."/>
            <person name="Havlak P."/>
            <person name="Kuo D.-H."/>
            <person name="Larsson T."/>
            <person name="Lv J."/>
            <person name="Arendt D."/>
            <person name="Savage R."/>
            <person name="Osoegawa K."/>
            <person name="de Jong P."/>
            <person name="Lindberg D.R."/>
            <person name="Seaver E.C."/>
            <person name="Weisblat D.A."/>
            <person name="Putnam N.H."/>
            <person name="Grigoriev I.V."/>
            <person name="Rokhsar D.S."/>
        </authorList>
    </citation>
    <scope>NUCLEOTIDE SEQUENCE</scope>
</reference>
<protein>
    <recommendedName>
        <fullName evidence="10">Protein kinase domain-containing protein</fullName>
    </recommendedName>
</protein>
<dbReference type="CTD" id="20217103"/>
<dbReference type="PANTHER" id="PTHR45646">
    <property type="entry name" value="SERINE/THREONINE-PROTEIN KINASE DOA-RELATED"/>
    <property type="match status" value="1"/>
</dbReference>
<dbReference type="PANTHER" id="PTHR45646:SF11">
    <property type="entry name" value="SERINE_THREONINE-PROTEIN KINASE DOA"/>
    <property type="match status" value="1"/>
</dbReference>
<keyword evidence="2" id="KW-0808">Transferase</keyword>
<dbReference type="PROSITE" id="PS00108">
    <property type="entry name" value="PROTEIN_KINASE_ST"/>
    <property type="match status" value="1"/>
</dbReference>
<feature type="binding site" evidence="7">
    <location>
        <position position="118"/>
    </location>
    <ligand>
        <name>ATP</name>
        <dbReference type="ChEBI" id="CHEBI:30616"/>
    </ligand>
</feature>
<dbReference type="SMART" id="SM00220">
    <property type="entry name" value="S_TKc"/>
    <property type="match status" value="1"/>
</dbReference>
<evidence type="ECO:0000256" key="1">
    <source>
        <dbReference type="ARBA" id="ARBA00022527"/>
    </source>
</evidence>
<evidence type="ECO:0000256" key="3">
    <source>
        <dbReference type="ARBA" id="ARBA00022741"/>
    </source>
</evidence>
<dbReference type="Pfam" id="PF00069">
    <property type="entry name" value="Pkinase"/>
    <property type="match status" value="1"/>
</dbReference>
<dbReference type="RefSeq" id="XP_009030744.1">
    <property type="nucleotide sequence ID" value="XM_009032496.1"/>
</dbReference>
<dbReference type="GO" id="GO:0004674">
    <property type="term" value="F:protein serine/threonine kinase activity"/>
    <property type="evidence" value="ECO:0000318"/>
    <property type="project" value="GO_Central"/>
</dbReference>
<dbReference type="SUPFAM" id="SSF56112">
    <property type="entry name" value="Protein kinase-like (PK-like)"/>
    <property type="match status" value="1"/>
</dbReference>
<dbReference type="PROSITE" id="PS50011">
    <property type="entry name" value="PROTEIN_KINASE_DOM"/>
    <property type="match status" value="1"/>
</dbReference>
<accession>T1G7Q6</accession>
<dbReference type="GO" id="GO:0043484">
    <property type="term" value="P:regulation of RNA splicing"/>
    <property type="evidence" value="ECO:0000318"/>
    <property type="project" value="GO_Central"/>
</dbReference>
<name>T1G7Q6_HELRO</name>
<comment type="similarity">
    <text evidence="6">Belongs to the protein kinase superfamily. CMGC Ser/Thr protein kinase family. Lammer subfamily.</text>
</comment>
<gene>
    <name evidence="12" type="primary">20217103</name>
    <name evidence="11" type="ORF">HELRODRAFT_90393</name>
</gene>
<evidence type="ECO:0000313" key="13">
    <source>
        <dbReference type="Proteomes" id="UP000015101"/>
    </source>
</evidence>
<reference evidence="11 13" key="2">
    <citation type="journal article" date="2013" name="Nature">
        <title>Insights into bilaterian evolution from three spiralian genomes.</title>
        <authorList>
            <person name="Simakov O."/>
            <person name="Marletaz F."/>
            <person name="Cho S.J."/>
            <person name="Edsinger-Gonzales E."/>
            <person name="Havlak P."/>
            <person name="Hellsten U."/>
            <person name="Kuo D.H."/>
            <person name="Larsson T."/>
            <person name="Lv J."/>
            <person name="Arendt D."/>
            <person name="Savage R."/>
            <person name="Osoegawa K."/>
            <person name="de Jong P."/>
            <person name="Grimwood J."/>
            <person name="Chapman J.A."/>
            <person name="Shapiro H."/>
            <person name="Aerts A."/>
            <person name="Otillar R.P."/>
            <person name="Terry A.Y."/>
            <person name="Boore J.L."/>
            <person name="Grigoriev I.V."/>
            <person name="Lindberg D.R."/>
            <person name="Seaver E.C."/>
            <person name="Weisblat D.A."/>
            <person name="Putnam N.H."/>
            <person name="Rokhsar D.S."/>
        </authorList>
    </citation>
    <scope>NUCLEOTIDE SEQUENCE</scope>
</reference>
<dbReference type="GeneID" id="20217103"/>
<reference evidence="12" key="3">
    <citation type="submission" date="2015-06" db="UniProtKB">
        <authorList>
            <consortium name="EnsemblMetazoa"/>
        </authorList>
    </citation>
    <scope>IDENTIFICATION</scope>
</reference>
<dbReference type="HOGENOM" id="CLU_000288_5_16_1"/>
<evidence type="ECO:0000256" key="8">
    <source>
        <dbReference type="RuleBase" id="RU000304"/>
    </source>
</evidence>
<dbReference type="AlphaFoldDB" id="T1G7Q6"/>
<evidence type="ECO:0000256" key="4">
    <source>
        <dbReference type="ARBA" id="ARBA00022777"/>
    </source>
</evidence>
<dbReference type="CDD" id="cd14134">
    <property type="entry name" value="PKc_CLK"/>
    <property type="match status" value="1"/>
</dbReference>
<keyword evidence="13" id="KW-1185">Reference proteome</keyword>
<dbReference type="Proteomes" id="UP000015101">
    <property type="component" value="Unassembled WGS sequence"/>
</dbReference>
<dbReference type="InterPro" id="IPR011009">
    <property type="entry name" value="Kinase-like_dom_sf"/>
</dbReference>
<dbReference type="EMBL" id="KB097717">
    <property type="protein sequence ID" value="ESN91131.1"/>
    <property type="molecule type" value="Genomic_DNA"/>
</dbReference>
<dbReference type="EMBL" id="AMQM01008036">
    <property type="status" value="NOT_ANNOTATED_CDS"/>
    <property type="molecule type" value="Genomic_DNA"/>
</dbReference>
<dbReference type="OrthoDB" id="283111at2759"/>
<dbReference type="InterPro" id="IPR017441">
    <property type="entry name" value="Protein_kinase_ATP_BS"/>
</dbReference>
<dbReference type="InterPro" id="IPR008271">
    <property type="entry name" value="Ser/Thr_kinase_AS"/>
</dbReference>
<organism evidence="12 13">
    <name type="scientific">Helobdella robusta</name>
    <name type="common">Californian leech</name>
    <dbReference type="NCBI Taxonomy" id="6412"/>
    <lineage>
        <taxon>Eukaryota</taxon>
        <taxon>Metazoa</taxon>
        <taxon>Spiralia</taxon>
        <taxon>Lophotrochozoa</taxon>
        <taxon>Annelida</taxon>
        <taxon>Clitellata</taxon>
        <taxon>Hirudinea</taxon>
        <taxon>Rhynchobdellida</taxon>
        <taxon>Glossiphoniidae</taxon>
        <taxon>Helobdella</taxon>
    </lineage>
</organism>
<dbReference type="Gene3D" id="1.10.510.10">
    <property type="entry name" value="Transferase(Phosphotransferase) domain 1"/>
    <property type="match status" value="1"/>
</dbReference>
<dbReference type="KEGG" id="hro:HELRODRAFT_90393"/>
<keyword evidence="1 8" id="KW-0723">Serine/threonine-protein kinase</keyword>
<evidence type="ECO:0000256" key="7">
    <source>
        <dbReference type="PROSITE-ProRule" id="PRU10141"/>
    </source>
</evidence>
<dbReference type="Gene3D" id="3.30.200.20">
    <property type="entry name" value="Phosphorylase Kinase, domain 1"/>
    <property type="match status" value="1"/>
</dbReference>
<dbReference type="InParanoid" id="T1G7Q6"/>
<evidence type="ECO:0000256" key="9">
    <source>
        <dbReference type="SAM" id="MobiDB-lite"/>
    </source>
</evidence>
<dbReference type="InterPro" id="IPR051175">
    <property type="entry name" value="CLK_kinases"/>
</dbReference>
<evidence type="ECO:0000259" key="10">
    <source>
        <dbReference type="PROSITE" id="PS50011"/>
    </source>
</evidence>
<keyword evidence="4" id="KW-0418">Kinase</keyword>
<evidence type="ECO:0000256" key="6">
    <source>
        <dbReference type="ARBA" id="ARBA00037966"/>
    </source>
</evidence>
<evidence type="ECO:0000256" key="5">
    <source>
        <dbReference type="ARBA" id="ARBA00022840"/>
    </source>
</evidence>
<feature type="region of interest" description="Disordered" evidence="9">
    <location>
        <begin position="1"/>
        <end position="73"/>
    </location>
</feature>
<feature type="domain" description="Protein kinase" evidence="10">
    <location>
        <begin position="88"/>
        <end position="404"/>
    </location>
</feature>
<feature type="compositionally biased region" description="Low complexity" evidence="9">
    <location>
        <begin position="7"/>
        <end position="27"/>
    </location>
</feature>
<dbReference type="GO" id="GO:0005524">
    <property type="term" value="F:ATP binding"/>
    <property type="evidence" value="ECO:0007669"/>
    <property type="project" value="UniProtKB-UniRule"/>
</dbReference>
<evidence type="ECO:0000313" key="11">
    <source>
        <dbReference type="EMBL" id="ESN91131.1"/>
    </source>
</evidence>
<dbReference type="EnsemblMetazoa" id="HelroT90393">
    <property type="protein sequence ID" value="HelroP90393"/>
    <property type="gene ID" value="HelroG90393"/>
</dbReference>
<dbReference type="InterPro" id="IPR000719">
    <property type="entry name" value="Prot_kinase_dom"/>
</dbReference>
<keyword evidence="3 7" id="KW-0547">Nucleotide-binding</keyword>
<dbReference type="eggNOG" id="KOG0671">
    <property type="taxonomic scope" value="Eukaryota"/>
</dbReference>
<dbReference type="PROSITE" id="PS00107">
    <property type="entry name" value="PROTEIN_KINASE_ATP"/>
    <property type="match status" value="1"/>
</dbReference>
<sequence length="447" mass="51822">MSHKQSRVISSRSSSRNRSSSHSSRSSSRNHSKSYKNKKRNHSSSGSSSSSSSRSSSRSVEVNRSSSVPNDKEGHLVCVPGDVLESRYMVQSILGEGTFGRVVQCVDFMRNNSTVAMKIIRNVKKYREAAKLEINVLNKINEQDPYGEHSCVKMLNWFDYHGHVCITFNKFGDSVFDFLKKNEFQPFCVDQVRHISYQLCKSVLFLHENRLTHTDLKPENILFHNSTSDVIFDRMMNKSINVVRSSDIELIDFGSATFDYEHHSSIVSTRHYRAPEVLLEIGWSHPCDVWSIACIIFELYTGNTLFQTHDNLEHMAMMERILGPIPYHMIKKSKKTKYFHRGKLDWNDNTSSGKYVKEHCKVLKSYMREHSLDHEELFDLLLLMFNYDDRYRIDLRSALRHPFFRMFNSSHANNNNYYYDNNTNNGYGAAGGGGDDYDWDAYYSLSR</sequence>
<evidence type="ECO:0000256" key="2">
    <source>
        <dbReference type="ARBA" id="ARBA00022679"/>
    </source>
</evidence>
<evidence type="ECO:0000313" key="12">
    <source>
        <dbReference type="EnsemblMetazoa" id="HelroP90393"/>
    </source>
</evidence>
<dbReference type="OMA" id="IRNHICI"/>
<feature type="compositionally biased region" description="Low complexity" evidence="9">
    <location>
        <begin position="43"/>
        <end position="68"/>
    </location>
</feature>